<proteinExistence type="predicted"/>
<accession>A0A8H4WU30</accession>
<evidence type="ECO:0000313" key="2">
    <source>
        <dbReference type="Proteomes" id="UP000604273"/>
    </source>
</evidence>
<keyword evidence="2" id="KW-1185">Reference proteome</keyword>
<sequence length="125" mass="14373">MFTSTVVPLSLWSVRTPLAADIKLLSMAFAVSSASSLELLSSIMCDLVLVTVKCRRCRMWLGEHEETRKCAAVRRGRHMHRTLRRVNDVYHTNWINCTACQEEYEMYIHCVQQGIPYPSPNPPFN</sequence>
<reference evidence="1" key="2">
    <citation type="submission" date="2020-05" db="EMBL/GenBank/DDBJ databases">
        <authorList>
            <person name="Kim H.-S."/>
            <person name="Proctor R.H."/>
            <person name="Brown D.W."/>
        </authorList>
    </citation>
    <scope>NUCLEOTIDE SEQUENCE</scope>
    <source>
        <strain evidence="1">NRRL 45417</strain>
    </source>
</reference>
<comment type="caution">
    <text evidence="1">The sequence shown here is derived from an EMBL/GenBank/DDBJ whole genome shotgun (WGS) entry which is preliminary data.</text>
</comment>
<name>A0A8H4WU30_9HYPO</name>
<organism evidence="1 2">
    <name type="scientific">Fusarium gaditjirri</name>
    <dbReference type="NCBI Taxonomy" id="282569"/>
    <lineage>
        <taxon>Eukaryota</taxon>
        <taxon>Fungi</taxon>
        <taxon>Dikarya</taxon>
        <taxon>Ascomycota</taxon>
        <taxon>Pezizomycotina</taxon>
        <taxon>Sordariomycetes</taxon>
        <taxon>Hypocreomycetidae</taxon>
        <taxon>Hypocreales</taxon>
        <taxon>Nectriaceae</taxon>
        <taxon>Fusarium</taxon>
        <taxon>Fusarium nisikadoi species complex</taxon>
    </lineage>
</organism>
<reference evidence="1" key="1">
    <citation type="journal article" date="2020" name="BMC Genomics">
        <title>Correction to: Identification and distribution of gene clusters required for synthesis of sphingolipid metabolism inhibitors in diverse species of the filamentous fungus Fusarium.</title>
        <authorList>
            <person name="Kim H.S."/>
            <person name="Lohmar J.M."/>
            <person name="Busman M."/>
            <person name="Brown D.W."/>
            <person name="Naumann T.A."/>
            <person name="Divon H.H."/>
            <person name="Lysoe E."/>
            <person name="Uhlig S."/>
            <person name="Proctor R.H."/>
        </authorList>
    </citation>
    <scope>NUCLEOTIDE SEQUENCE</scope>
    <source>
        <strain evidence="1">NRRL 45417</strain>
    </source>
</reference>
<gene>
    <name evidence="1" type="ORF">FGADI_8552</name>
</gene>
<evidence type="ECO:0000313" key="1">
    <source>
        <dbReference type="EMBL" id="KAF4949951.1"/>
    </source>
</evidence>
<dbReference type="AlphaFoldDB" id="A0A8H4WU30"/>
<protein>
    <submittedName>
        <fullName evidence="1">Uncharacterized protein</fullName>
    </submittedName>
</protein>
<dbReference type="Proteomes" id="UP000604273">
    <property type="component" value="Unassembled WGS sequence"/>
</dbReference>
<dbReference type="EMBL" id="JABFAI010000224">
    <property type="protein sequence ID" value="KAF4949951.1"/>
    <property type="molecule type" value="Genomic_DNA"/>
</dbReference>